<evidence type="ECO:0000313" key="3">
    <source>
        <dbReference type="Proteomes" id="UP000663859"/>
    </source>
</evidence>
<dbReference type="EMBL" id="CAJNOB010000067">
    <property type="protein sequence ID" value="CAF0704633.1"/>
    <property type="molecule type" value="Genomic_DNA"/>
</dbReference>
<dbReference type="Proteomes" id="UP000663859">
    <property type="component" value="Unassembled WGS sequence"/>
</dbReference>
<sequence>MSVKKCRSQAKAIEGVEDQRMPLGWGNLSLALRIGGDLLVAVDVRRWGGLLNAVALVLFLALLIHTAILGRQSGFLRGQGKGRVKRRTNGKVGE</sequence>
<evidence type="ECO:0000256" key="1">
    <source>
        <dbReference type="SAM" id="Phobius"/>
    </source>
</evidence>
<dbReference type="AlphaFoldDB" id="A0A8J2FTU9"/>
<keyword evidence="1" id="KW-0472">Membrane</keyword>
<keyword evidence="1" id="KW-1133">Transmembrane helix</keyword>
<evidence type="ECO:0000313" key="2">
    <source>
        <dbReference type="EMBL" id="CAF0704633.1"/>
    </source>
</evidence>
<proteinExistence type="predicted"/>
<name>A0A8J2FTU9_9BACT</name>
<reference evidence="2" key="1">
    <citation type="submission" date="2021-02" db="EMBL/GenBank/DDBJ databases">
        <authorList>
            <person name="Cremers G."/>
            <person name="Picone N."/>
        </authorList>
    </citation>
    <scope>NUCLEOTIDE SEQUENCE</scope>
    <source>
        <strain evidence="2">PQ17</strain>
    </source>
</reference>
<organism evidence="2 3">
    <name type="scientific">Candidatus Methylacidithermus pantelleriae</name>
    <dbReference type="NCBI Taxonomy" id="2744239"/>
    <lineage>
        <taxon>Bacteria</taxon>
        <taxon>Pseudomonadati</taxon>
        <taxon>Verrucomicrobiota</taxon>
        <taxon>Methylacidiphilae</taxon>
        <taxon>Methylacidiphilales</taxon>
        <taxon>Methylacidiphilaceae</taxon>
        <taxon>Candidatus Methylacidithermus</taxon>
    </lineage>
</organism>
<gene>
    <name evidence="2" type="ORF">MPNT_70103</name>
</gene>
<protein>
    <submittedName>
        <fullName evidence="2">Uncharacterized protein</fullName>
    </submittedName>
</protein>
<comment type="caution">
    <text evidence="2">The sequence shown here is derived from an EMBL/GenBank/DDBJ whole genome shotgun (WGS) entry which is preliminary data.</text>
</comment>
<dbReference type="RefSeq" id="WP_214096503.1">
    <property type="nucleotide sequence ID" value="NZ_CAJNOB010000067.1"/>
</dbReference>
<feature type="transmembrane region" description="Helical" evidence="1">
    <location>
        <begin position="47"/>
        <end position="69"/>
    </location>
</feature>
<accession>A0A8J2FTU9</accession>
<keyword evidence="3" id="KW-1185">Reference proteome</keyword>
<keyword evidence="1" id="KW-0812">Transmembrane</keyword>